<dbReference type="Gene3D" id="1.10.10.60">
    <property type="entry name" value="Homeodomain-like"/>
    <property type="match status" value="1"/>
</dbReference>
<evidence type="ECO:0000313" key="6">
    <source>
        <dbReference type="EMBL" id="MQQ10597.1"/>
    </source>
</evidence>
<dbReference type="GO" id="GO:0003677">
    <property type="term" value="F:DNA binding"/>
    <property type="evidence" value="ECO:0007669"/>
    <property type="project" value="UniProtKB-UniRule"/>
</dbReference>
<reference evidence="6 7" key="1">
    <citation type="submission" date="2019-10" db="EMBL/GenBank/DDBJ databases">
        <title>Epibacterium sp. nov., isolated from seawater.</title>
        <authorList>
            <person name="Zhang X."/>
            <person name="Li N."/>
        </authorList>
    </citation>
    <scope>NUCLEOTIDE SEQUENCE [LARGE SCALE GENOMIC DNA]</scope>
    <source>
        <strain evidence="6 7">SM1979</strain>
    </source>
</reference>
<dbReference type="PRINTS" id="PR00455">
    <property type="entry name" value="HTHTETR"/>
</dbReference>
<evidence type="ECO:0000313" key="7">
    <source>
        <dbReference type="Proteomes" id="UP000444174"/>
    </source>
</evidence>
<dbReference type="InterPro" id="IPR011075">
    <property type="entry name" value="TetR_C"/>
</dbReference>
<organism evidence="6 7">
    <name type="scientific">Tritonibacter litoralis</name>
    <dbReference type="NCBI Taxonomy" id="2662264"/>
    <lineage>
        <taxon>Bacteria</taxon>
        <taxon>Pseudomonadati</taxon>
        <taxon>Pseudomonadota</taxon>
        <taxon>Alphaproteobacteria</taxon>
        <taxon>Rhodobacterales</taxon>
        <taxon>Paracoccaceae</taxon>
        <taxon>Tritonibacter</taxon>
    </lineage>
</organism>
<dbReference type="PROSITE" id="PS50977">
    <property type="entry name" value="HTH_TETR_2"/>
    <property type="match status" value="1"/>
</dbReference>
<dbReference type="SUPFAM" id="SSF48498">
    <property type="entry name" value="Tetracyclin repressor-like, C-terminal domain"/>
    <property type="match status" value="1"/>
</dbReference>
<feature type="domain" description="HTH tetR-type" evidence="5">
    <location>
        <begin position="4"/>
        <end position="64"/>
    </location>
</feature>
<name>A0A843YPS9_9RHOB</name>
<dbReference type="InterPro" id="IPR001647">
    <property type="entry name" value="HTH_TetR"/>
</dbReference>
<keyword evidence="1" id="KW-0805">Transcription regulation</keyword>
<dbReference type="Pfam" id="PF00440">
    <property type="entry name" value="TetR_N"/>
    <property type="match status" value="1"/>
</dbReference>
<protein>
    <submittedName>
        <fullName evidence="6">TetR family transcriptional regulator</fullName>
    </submittedName>
</protein>
<dbReference type="Gene3D" id="1.10.357.10">
    <property type="entry name" value="Tetracycline Repressor, domain 2"/>
    <property type="match status" value="1"/>
</dbReference>
<gene>
    <name evidence="6" type="ORF">GFB49_19250</name>
</gene>
<dbReference type="Pfam" id="PF16925">
    <property type="entry name" value="TetR_C_13"/>
    <property type="match status" value="1"/>
</dbReference>
<evidence type="ECO:0000259" key="5">
    <source>
        <dbReference type="PROSITE" id="PS50977"/>
    </source>
</evidence>
<dbReference type="PANTHER" id="PTHR47506">
    <property type="entry name" value="TRANSCRIPTIONAL REGULATORY PROTEIN"/>
    <property type="match status" value="1"/>
</dbReference>
<feature type="DNA-binding region" description="H-T-H motif" evidence="4">
    <location>
        <begin position="27"/>
        <end position="46"/>
    </location>
</feature>
<comment type="caution">
    <text evidence="6">The sequence shown here is derived from an EMBL/GenBank/DDBJ whole genome shotgun (WGS) entry which is preliminary data.</text>
</comment>
<sequence>MVVMDTKQNLISTATELFLGKGYAAVGTTEICKTAGVNKGTFYHFFPSKSDLLIAAIDQYAEEFKASFSRIAELQVAPEEKLRKLFDVPMKANAAWRNEHGFAQGCLVGNMGLELASTDPSVQSAVVTAIDAWAREISPIVKELIEIGDPPKIDAETGANTVVGLLQAGLLLAKIYDDPQRILQMADIALGALASSPKTHVI</sequence>
<dbReference type="Proteomes" id="UP000444174">
    <property type="component" value="Unassembled WGS sequence"/>
</dbReference>
<keyword evidence="2 4" id="KW-0238">DNA-binding</keyword>
<dbReference type="AlphaFoldDB" id="A0A843YPS9"/>
<accession>A0A843YPS9</accession>
<dbReference type="SUPFAM" id="SSF46689">
    <property type="entry name" value="Homeodomain-like"/>
    <property type="match status" value="1"/>
</dbReference>
<dbReference type="InterPro" id="IPR036271">
    <property type="entry name" value="Tet_transcr_reg_TetR-rel_C_sf"/>
</dbReference>
<dbReference type="PANTHER" id="PTHR47506:SF1">
    <property type="entry name" value="HTH-TYPE TRANSCRIPTIONAL REGULATOR YJDC"/>
    <property type="match status" value="1"/>
</dbReference>
<keyword evidence="3" id="KW-0804">Transcription</keyword>
<evidence type="ECO:0000256" key="4">
    <source>
        <dbReference type="PROSITE-ProRule" id="PRU00335"/>
    </source>
</evidence>
<dbReference type="EMBL" id="WIBF01000018">
    <property type="protein sequence ID" value="MQQ10597.1"/>
    <property type="molecule type" value="Genomic_DNA"/>
</dbReference>
<proteinExistence type="predicted"/>
<evidence type="ECO:0000256" key="1">
    <source>
        <dbReference type="ARBA" id="ARBA00023015"/>
    </source>
</evidence>
<evidence type="ECO:0000256" key="2">
    <source>
        <dbReference type="ARBA" id="ARBA00023125"/>
    </source>
</evidence>
<keyword evidence="7" id="KW-1185">Reference proteome</keyword>
<dbReference type="InterPro" id="IPR009057">
    <property type="entry name" value="Homeodomain-like_sf"/>
</dbReference>
<evidence type="ECO:0000256" key="3">
    <source>
        <dbReference type="ARBA" id="ARBA00023163"/>
    </source>
</evidence>